<proteinExistence type="predicted"/>
<comment type="caution">
    <text evidence="2">The sequence shown here is derived from an EMBL/GenBank/DDBJ whole genome shotgun (WGS) entry which is preliminary data.</text>
</comment>
<dbReference type="EMBL" id="BLXT01008368">
    <property type="protein sequence ID" value="GFO47943.1"/>
    <property type="molecule type" value="Genomic_DNA"/>
</dbReference>
<name>A0AAV4DUI2_9GAST</name>
<organism evidence="2 3">
    <name type="scientific">Plakobranchus ocellatus</name>
    <dbReference type="NCBI Taxonomy" id="259542"/>
    <lineage>
        <taxon>Eukaryota</taxon>
        <taxon>Metazoa</taxon>
        <taxon>Spiralia</taxon>
        <taxon>Lophotrochozoa</taxon>
        <taxon>Mollusca</taxon>
        <taxon>Gastropoda</taxon>
        <taxon>Heterobranchia</taxon>
        <taxon>Euthyneura</taxon>
        <taxon>Panpulmonata</taxon>
        <taxon>Sacoglossa</taxon>
        <taxon>Placobranchoidea</taxon>
        <taxon>Plakobranchidae</taxon>
        <taxon>Plakobranchus</taxon>
    </lineage>
</organism>
<evidence type="ECO:0000256" key="1">
    <source>
        <dbReference type="SAM" id="MobiDB-lite"/>
    </source>
</evidence>
<dbReference type="Proteomes" id="UP000735302">
    <property type="component" value="Unassembled WGS sequence"/>
</dbReference>
<protein>
    <submittedName>
        <fullName evidence="2">Uncharacterized protein</fullName>
    </submittedName>
</protein>
<gene>
    <name evidence="2" type="ORF">PoB_007444800</name>
</gene>
<keyword evidence="3" id="KW-1185">Reference proteome</keyword>
<feature type="region of interest" description="Disordered" evidence="1">
    <location>
        <begin position="36"/>
        <end position="70"/>
    </location>
</feature>
<accession>A0AAV4DUI2</accession>
<feature type="region of interest" description="Disordered" evidence="1">
    <location>
        <begin position="112"/>
        <end position="148"/>
    </location>
</feature>
<evidence type="ECO:0000313" key="2">
    <source>
        <dbReference type="EMBL" id="GFO47943.1"/>
    </source>
</evidence>
<sequence length="167" mass="18551">MLATIHDRTAPDPDIAEDEVAAAAEDVDGFKQVGVQVWQTDNGEDQRRQRREKGKLRSDVTNVLEPTNTRNKTVSLANRPTTFFFKSLDGKEHSIGHHLSLHSTKIVTKNNDDYDDDGGDDDNVDGDDVDGDDDDVDGNDVDGDDADDMFCSHNKYLAQKISMRVTL</sequence>
<reference evidence="2 3" key="1">
    <citation type="journal article" date="2021" name="Elife">
        <title>Chloroplast acquisition without the gene transfer in kleptoplastic sea slugs, Plakobranchus ocellatus.</title>
        <authorList>
            <person name="Maeda T."/>
            <person name="Takahashi S."/>
            <person name="Yoshida T."/>
            <person name="Shimamura S."/>
            <person name="Takaki Y."/>
            <person name="Nagai Y."/>
            <person name="Toyoda A."/>
            <person name="Suzuki Y."/>
            <person name="Arimoto A."/>
            <person name="Ishii H."/>
            <person name="Satoh N."/>
            <person name="Nishiyama T."/>
            <person name="Hasebe M."/>
            <person name="Maruyama T."/>
            <person name="Minagawa J."/>
            <person name="Obokata J."/>
            <person name="Shigenobu S."/>
        </authorList>
    </citation>
    <scope>NUCLEOTIDE SEQUENCE [LARGE SCALE GENOMIC DNA]</scope>
</reference>
<feature type="compositionally biased region" description="Polar residues" evidence="1">
    <location>
        <begin position="59"/>
        <end position="70"/>
    </location>
</feature>
<feature type="compositionally biased region" description="Acidic residues" evidence="1">
    <location>
        <begin position="113"/>
        <end position="148"/>
    </location>
</feature>
<evidence type="ECO:0000313" key="3">
    <source>
        <dbReference type="Proteomes" id="UP000735302"/>
    </source>
</evidence>
<dbReference type="AlphaFoldDB" id="A0AAV4DUI2"/>